<dbReference type="InterPro" id="IPR051010">
    <property type="entry name" value="BCAA_transport"/>
</dbReference>
<evidence type="ECO:0000259" key="4">
    <source>
        <dbReference type="Pfam" id="PF13458"/>
    </source>
</evidence>
<dbReference type="EMBL" id="BFBR01000004">
    <property type="protein sequence ID" value="GBF57998.1"/>
    <property type="molecule type" value="Genomic_DNA"/>
</dbReference>
<protein>
    <submittedName>
        <fullName evidence="5">Penicillin-binding protein activator LpoA</fullName>
    </submittedName>
</protein>
<keyword evidence="2" id="KW-0732">Signal</keyword>
<evidence type="ECO:0000256" key="3">
    <source>
        <dbReference type="ARBA" id="ARBA00022970"/>
    </source>
</evidence>
<dbReference type="PANTHER" id="PTHR30483">
    <property type="entry name" value="LEUCINE-SPECIFIC-BINDING PROTEIN"/>
    <property type="match status" value="1"/>
</dbReference>
<reference evidence="5 6" key="1">
    <citation type="journal article" date="2018" name="Genome Announc.">
        <title>Draft Genome Sequence of "Candidatus Phycosocius bacilliformis," an Alphaproteobacterial Ectosymbiont of the Hydrocarbon-Producing Green Alga Botryococcus braunii.</title>
        <authorList>
            <person name="Tanabe Y."/>
            <person name="Yamaguchi H."/>
            <person name="Watanabe M.M."/>
        </authorList>
    </citation>
    <scope>NUCLEOTIDE SEQUENCE [LARGE SCALE GENOMIC DNA]</scope>
    <source>
        <strain evidence="5 6">BOTRYCO-2</strain>
    </source>
</reference>
<dbReference type="SUPFAM" id="SSF53822">
    <property type="entry name" value="Periplasmic binding protein-like I"/>
    <property type="match status" value="1"/>
</dbReference>
<dbReference type="CDD" id="cd06339">
    <property type="entry name" value="PBP1_YraM_LppC_lipoprotein-like"/>
    <property type="match status" value="1"/>
</dbReference>
<comment type="caution">
    <text evidence="5">The sequence shown here is derived from an EMBL/GenBank/DDBJ whole genome shotgun (WGS) entry which is preliminary data.</text>
</comment>
<accession>A0A2P2EAA4</accession>
<name>A0A2P2EAA4_9PROT</name>
<dbReference type="SUPFAM" id="SSF101447">
    <property type="entry name" value="Formin homology 2 domain (FH2 domain)"/>
    <property type="match status" value="1"/>
</dbReference>
<dbReference type="Pfam" id="PF13458">
    <property type="entry name" value="Peripla_BP_6"/>
    <property type="match status" value="1"/>
</dbReference>
<dbReference type="OrthoDB" id="7210494at2"/>
<evidence type="ECO:0000313" key="6">
    <source>
        <dbReference type="Proteomes" id="UP000245086"/>
    </source>
</evidence>
<sequence length="428" mass="45302">MSSVSLSSGLCFPSRMASLKPALGVSAAVVMAVTLASCASTPAPPPPPPPPPPPVVQAPVNPYVIKATAKLTPPHMSGRKIVRVALLAPFSSDNPAIRNEAQTLQSAAELALFEHGDASMLLIPKDSGDTADSAREAGVDAIRSGADFILGPLFASGVSAIAPYARANDVPMFSFSTDTSEAGKDIYVLTFLPEDEARQIVSYAASQGIKRLIVLAPEGRFGDRVAGAAREAAQRAGLEFISDERYDPRAASMSGAIEAARRVASRVGGSTATRDTAILMPERSAMLRSLVQTLGQGGATARRVRYLGTGLWNEPETLNDSRMAGAWFVTQDVAARSVFEQRFNTAYQRRPTRLAGMGYDATAMLARMTRDGNRAGASARAIEAPDGFTGVDGLFRFRNHVVERGMAVHEVVNRGSKVVQPAPKTFSN</sequence>
<evidence type="ECO:0000256" key="1">
    <source>
        <dbReference type="ARBA" id="ARBA00010062"/>
    </source>
</evidence>
<dbReference type="PANTHER" id="PTHR30483:SF6">
    <property type="entry name" value="PERIPLASMIC BINDING PROTEIN OF ABC TRANSPORTER FOR NATURAL AMINO ACIDS"/>
    <property type="match status" value="1"/>
</dbReference>
<dbReference type="RefSeq" id="WP_133245760.1">
    <property type="nucleotide sequence ID" value="NZ_BFBR01000004.1"/>
</dbReference>
<comment type="similarity">
    <text evidence="1">Belongs to the leucine-binding protein family.</text>
</comment>
<keyword evidence="6" id="KW-1185">Reference proteome</keyword>
<dbReference type="Gene3D" id="3.40.50.2300">
    <property type="match status" value="2"/>
</dbReference>
<evidence type="ECO:0000313" key="5">
    <source>
        <dbReference type="EMBL" id="GBF57998.1"/>
    </source>
</evidence>
<dbReference type="GO" id="GO:0006865">
    <property type="term" value="P:amino acid transport"/>
    <property type="evidence" value="ECO:0007669"/>
    <property type="project" value="UniProtKB-KW"/>
</dbReference>
<dbReference type="Proteomes" id="UP000245086">
    <property type="component" value="Unassembled WGS sequence"/>
</dbReference>
<keyword evidence="3" id="KW-0813">Transport</keyword>
<dbReference type="InterPro" id="IPR028082">
    <property type="entry name" value="Peripla_BP_I"/>
</dbReference>
<proteinExistence type="inferred from homology"/>
<feature type="domain" description="Leucine-binding protein" evidence="4">
    <location>
        <begin position="82"/>
        <end position="414"/>
    </location>
</feature>
<dbReference type="AlphaFoldDB" id="A0A2P2EAA4"/>
<gene>
    <name evidence="5" type="primary">lpoA</name>
    <name evidence="5" type="ORF">PbB2_01669</name>
</gene>
<dbReference type="InterPro" id="IPR028081">
    <property type="entry name" value="Leu-bd"/>
</dbReference>
<keyword evidence="3" id="KW-0029">Amino-acid transport</keyword>
<organism evidence="5 6">
    <name type="scientific">Candidatus Phycosocius bacilliformis</name>
    <dbReference type="NCBI Taxonomy" id="1445552"/>
    <lineage>
        <taxon>Bacteria</taxon>
        <taxon>Pseudomonadati</taxon>
        <taxon>Pseudomonadota</taxon>
        <taxon>Alphaproteobacteria</taxon>
        <taxon>Caulobacterales</taxon>
        <taxon>Caulobacterales incertae sedis</taxon>
        <taxon>Candidatus Phycosocius</taxon>
    </lineage>
</organism>
<evidence type="ECO:0000256" key="2">
    <source>
        <dbReference type="ARBA" id="ARBA00022729"/>
    </source>
</evidence>